<accession>C2E449</accession>
<name>C2E449_LACJH</name>
<dbReference type="RefSeq" id="WP_004896394.1">
    <property type="nucleotide sequence ID" value="NZ_AZCY01000008.1"/>
</dbReference>
<evidence type="ECO:0000256" key="4">
    <source>
        <dbReference type="ARBA" id="ARBA00023163"/>
    </source>
</evidence>
<dbReference type="Gene3D" id="1.10.1660.10">
    <property type="match status" value="1"/>
</dbReference>
<dbReference type="HOGENOM" id="CLU_080961_0_0_9"/>
<evidence type="ECO:0000256" key="5">
    <source>
        <dbReference type="SAM" id="Coils"/>
    </source>
</evidence>
<dbReference type="Proteomes" id="UP000003491">
    <property type="component" value="Unassembled WGS sequence"/>
</dbReference>
<dbReference type="PANTHER" id="PTHR30204:SF69">
    <property type="entry name" value="MERR-FAMILY TRANSCRIPTIONAL REGULATOR"/>
    <property type="match status" value="1"/>
</dbReference>
<dbReference type="PRINTS" id="PR00040">
    <property type="entry name" value="HTHMERR"/>
</dbReference>
<dbReference type="PANTHER" id="PTHR30204">
    <property type="entry name" value="REDOX-CYCLING DRUG-SENSING TRANSCRIPTIONAL ACTIVATOR SOXR"/>
    <property type="match status" value="1"/>
</dbReference>
<dbReference type="SMART" id="SM00422">
    <property type="entry name" value="HTH_MERR"/>
    <property type="match status" value="1"/>
</dbReference>
<evidence type="ECO:0000259" key="7">
    <source>
        <dbReference type="PROSITE" id="PS50937"/>
    </source>
</evidence>
<dbReference type="SUPFAM" id="SSF46955">
    <property type="entry name" value="Putative DNA-binding domain"/>
    <property type="match status" value="1"/>
</dbReference>
<reference evidence="8 9" key="1">
    <citation type="submission" date="2009-01" db="EMBL/GenBank/DDBJ databases">
        <authorList>
            <person name="Qin X."/>
            <person name="Bachman B."/>
            <person name="Battles P."/>
            <person name="Bell A."/>
            <person name="Bess C."/>
            <person name="Bickham C."/>
            <person name="Chaboub L."/>
            <person name="Chen D."/>
            <person name="Coyle M."/>
            <person name="Deiros D.R."/>
            <person name="Dinh H."/>
            <person name="Forbes L."/>
            <person name="Fowler G."/>
            <person name="Francisco L."/>
            <person name="Fu Q."/>
            <person name="Gubbala S."/>
            <person name="Hale W."/>
            <person name="Han Y."/>
            <person name="Hemphill L."/>
            <person name="Highlander S.K."/>
            <person name="Hirani K."/>
            <person name="Hogues M."/>
            <person name="Jackson L."/>
            <person name="Jakkamsetti A."/>
            <person name="Javaid M."/>
            <person name="Jiang H."/>
            <person name="Korchina V."/>
            <person name="Kovar C."/>
            <person name="Lara F."/>
            <person name="Lee S."/>
            <person name="Mata R."/>
            <person name="Mathew T."/>
            <person name="Moen C."/>
            <person name="Morales K."/>
            <person name="Munidasa M."/>
            <person name="Nazareth L."/>
            <person name="Ngo R."/>
            <person name="Nguyen L."/>
            <person name="Okwuonu G."/>
            <person name="Ongeri F."/>
            <person name="Patil S."/>
            <person name="Petrosino J."/>
            <person name="Pham C."/>
            <person name="Pham P."/>
            <person name="Pu L.-L."/>
            <person name="Puazo M."/>
            <person name="Raj R."/>
            <person name="Reid J."/>
            <person name="Rouhana J."/>
            <person name="Saada N."/>
            <person name="Shang Y."/>
            <person name="Simmons D."/>
            <person name="Thornton R."/>
            <person name="Warren J."/>
            <person name="Weissenberger G."/>
            <person name="Zhang J."/>
            <person name="Zhang L."/>
            <person name="Zhou C."/>
            <person name="Zhu D."/>
            <person name="Muzny D."/>
            <person name="Worley K."/>
            <person name="Gibbs R."/>
        </authorList>
    </citation>
    <scope>NUCLEOTIDE SEQUENCE [LARGE SCALE GENOMIC DNA]</scope>
    <source>
        <strain evidence="8 9">ATCC 33200</strain>
    </source>
</reference>
<feature type="domain" description="HTH merR-type" evidence="7">
    <location>
        <begin position="4"/>
        <end position="73"/>
    </location>
</feature>
<keyword evidence="5" id="KW-0175">Coiled coil</keyword>
<evidence type="ECO:0000256" key="3">
    <source>
        <dbReference type="ARBA" id="ARBA00023125"/>
    </source>
</evidence>
<dbReference type="GO" id="GO:0003700">
    <property type="term" value="F:DNA-binding transcription factor activity"/>
    <property type="evidence" value="ECO:0007669"/>
    <property type="project" value="InterPro"/>
</dbReference>
<protein>
    <submittedName>
        <fullName evidence="8">Transcriptional regulator, MerR family</fullName>
    </submittedName>
</protein>
<keyword evidence="4" id="KW-0804">Transcription</keyword>
<dbReference type="Pfam" id="PF13411">
    <property type="entry name" value="MerR_1"/>
    <property type="match status" value="1"/>
</dbReference>
<feature type="transmembrane region" description="Helical" evidence="6">
    <location>
        <begin position="168"/>
        <end position="189"/>
    </location>
</feature>
<keyword evidence="6" id="KW-0472">Membrane</keyword>
<dbReference type="PROSITE" id="PS00552">
    <property type="entry name" value="HTH_MERR_1"/>
    <property type="match status" value="1"/>
</dbReference>
<sequence>MSERYTIGEAAKKLQVSTRTLRFYEEKDLVRPAYTEENGYRFYEKDQIRQLELILFLKKLGFSLKQIKMLIQDEHGNQSLELLLKEQYQENQRKIEEISKKQAQIKHLQKIKLSRAVLTNHSGITDIMRKENRLSALRDKMLVFGGLLSIIEILGIGIAFYLYHLNQITSFVIEVFGLVVIIFMMALGLSRYYYDNVEYVCPNCGDVFIPSFLAFNLAPHTPKFRKLTCPKCGKRSYCLEISRE</sequence>
<evidence type="ECO:0000313" key="8">
    <source>
        <dbReference type="EMBL" id="EEJ60501.1"/>
    </source>
</evidence>
<feature type="transmembrane region" description="Helical" evidence="6">
    <location>
        <begin position="141"/>
        <end position="162"/>
    </location>
</feature>
<dbReference type="GO" id="GO:0003677">
    <property type="term" value="F:DNA binding"/>
    <property type="evidence" value="ECO:0007669"/>
    <property type="project" value="UniProtKB-KW"/>
</dbReference>
<evidence type="ECO:0000256" key="2">
    <source>
        <dbReference type="ARBA" id="ARBA00023015"/>
    </source>
</evidence>
<keyword evidence="1" id="KW-0678">Repressor</keyword>
<gene>
    <name evidence="8" type="ORF">HMPREF0528_0523</name>
</gene>
<dbReference type="EMBL" id="ACGR01000024">
    <property type="protein sequence ID" value="EEJ60501.1"/>
    <property type="molecule type" value="Genomic_DNA"/>
</dbReference>
<dbReference type="AlphaFoldDB" id="C2E449"/>
<dbReference type="InterPro" id="IPR009061">
    <property type="entry name" value="DNA-bd_dom_put_sf"/>
</dbReference>
<dbReference type="InterPro" id="IPR047057">
    <property type="entry name" value="MerR_fam"/>
</dbReference>
<feature type="coiled-coil region" evidence="5">
    <location>
        <begin position="77"/>
        <end position="111"/>
    </location>
</feature>
<comment type="caution">
    <text evidence="8">The sequence shown here is derived from an EMBL/GenBank/DDBJ whole genome shotgun (WGS) entry which is preliminary data.</text>
</comment>
<dbReference type="CDD" id="cd01106">
    <property type="entry name" value="HTH_TipAL-Mta"/>
    <property type="match status" value="1"/>
</dbReference>
<dbReference type="InterPro" id="IPR000551">
    <property type="entry name" value="MerR-type_HTH_dom"/>
</dbReference>
<dbReference type="PROSITE" id="PS50937">
    <property type="entry name" value="HTH_MERR_2"/>
    <property type="match status" value="1"/>
</dbReference>
<organism evidence="8 9">
    <name type="scientific">Lactobacillus johnsonii ATCC 33200</name>
    <dbReference type="NCBI Taxonomy" id="525330"/>
    <lineage>
        <taxon>Bacteria</taxon>
        <taxon>Bacillati</taxon>
        <taxon>Bacillota</taxon>
        <taxon>Bacilli</taxon>
        <taxon>Lactobacillales</taxon>
        <taxon>Lactobacillaceae</taxon>
        <taxon>Lactobacillus</taxon>
    </lineage>
</organism>
<evidence type="ECO:0000256" key="6">
    <source>
        <dbReference type="SAM" id="Phobius"/>
    </source>
</evidence>
<keyword evidence="3" id="KW-0238">DNA-binding</keyword>
<proteinExistence type="predicted"/>
<keyword evidence="6" id="KW-1133">Transmembrane helix</keyword>
<keyword evidence="2" id="KW-0805">Transcription regulation</keyword>
<evidence type="ECO:0000256" key="1">
    <source>
        <dbReference type="ARBA" id="ARBA00022491"/>
    </source>
</evidence>
<evidence type="ECO:0000313" key="9">
    <source>
        <dbReference type="Proteomes" id="UP000003491"/>
    </source>
</evidence>
<keyword evidence="6" id="KW-0812">Transmembrane</keyword>